<dbReference type="eggNOG" id="arCOG05492">
    <property type="taxonomic scope" value="Archaea"/>
</dbReference>
<keyword evidence="2" id="KW-1185">Reference proteome</keyword>
<name>A3MU83_PYRCJ</name>
<dbReference type="GeneID" id="4909566"/>
<dbReference type="EMBL" id="CP000561">
    <property type="protein sequence ID" value="ABO08200.1"/>
    <property type="molecule type" value="Genomic_DNA"/>
</dbReference>
<evidence type="ECO:0000313" key="2">
    <source>
        <dbReference type="Proteomes" id="UP000001431"/>
    </source>
</evidence>
<protein>
    <submittedName>
        <fullName evidence="1">Uncharacterized protein</fullName>
    </submittedName>
</protein>
<dbReference type="HOGENOM" id="CLU_186538_0_0_2"/>
<dbReference type="OrthoDB" id="27485at2157"/>
<dbReference type="KEGG" id="pcl:Pcal_0774"/>
<dbReference type="AlphaFoldDB" id="A3MU83"/>
<dbReference type="STRING" id="410359.Pcal_0774"/>
<dbReference type="RefSeq" id="WP_011849458.1">
    <property type="nucleotide sequence ID" value="NC_009073.1"/>
</dbReference>
<sequence>MKNEYIAALVYYVYKKAKTDRGTAVVVRTAEICGVDRQCGWAMRVAMMTLVEAGVAVRHKPGVYMIDKNLVDMALNILRSFVGRRGRRALLLVEEKLGDRSLTRR</sequence>
<organism evidence="1 2">
    <name type="scientific">Pyrobaculum calidifontis (strain DSM 21063 / JCM 11548 / VA1)</name>
    <dbReference type="NCBI Taxonomy" id="410359"/>
    <lineage>
        <taxon>Archaea</taxon>
        <taxon>Thermoproteota</taxon>
        <taxon>Thermoprotei</taxon>
        <taxon>Thermoproteales</taxon>
        <taxon>Thermoproteaceae</taxon>
        <taxon>Pyrobaculum</taxon>
    </lineage>
</organism>
<dbReference type="Proteomes" id="UP000001431">
    <property type="component" value="Chromosome"/>
</dbReference>
<gene>
    <name evidence="1" type="ordered locus">Pcal_0774</name>
</gene>
<reference evidence="1" key="1">
    <citation type="submission" date="2007-02" db="EMBL/GenBank/DDBJ databases">
        <title>Complete sequence of Pyrobaculum calidifontis JCM 11548.</title>
        <authorList>
            <consortium name="US DOE Joint Genome Institute"/>
            <person name="Copeland A."/>
            <person name="Lucas S."/>
            <person name="Lapidus A."/>
            <person name="Barry K."/>
            <person name="Glavina del Rio T."/>
            <person name="Dalin E."/>
            <person name="Tice H."/>
            <person name="Pitluck S."/>
            <person name="Chain P."/>
            <person name="Malfatti S."/>
            <person name="Shin M."/>
            <person name="Vergez L."/>
            <person name="Schmutz J."/>
            <person name="Larimer F."/>
            <person name="Land M."/>
            <person name="Hauser L."/>
            <person name="Kyrpides N."/>
            <person name="Mikhailova N."/>
            <person name="Cozen A.E."/>
            <person name="Fitz-Gibbon S.T."/>
            <person name="House C.H."/>
            <person name="Saltikov C."/>
            <person name="Lowe T.M."/>
            <person name="Richardson P."/>
        </authorList>
    </citation>
    <scope>NUCLEOTIDE SEQUENCE [LARGE SCALE GENOMIC DNA]</scope>
    <source>
        <strain evidence="1">JCM 11548</strain>
    </source>
</reference>
<evidence type="ECO:0000313" key="1">
    <source>
        <dbReference type="EMBL" id="ABO08200.1"/>
    </source>
</evidence>
<proteinExistence type="predicted"/>
<accession>A3MU83</accession>